<gene>
    <name evidence="1" type="ORF">GCM10011416_10190</name>
</gene>
<dbReference type="AlphaFoldDB" id="A0A917MDB9"/>
<protein>
    <submittedName>
        <fullName evidence="1">Uncharacterized protein</fullName>
    </submittedName>
</protein>
<evidence type="ECO:0000313" key="2">
    <source>
        <dbReference type="Proteomes" id="UP000633278"/>
    </source>
</evidence>
<reference evidence="1" key="1">
    <citation type="journal article" date="2014" name="Int. J. Syst. Evol. Microbiol.">
        <title>Complete genome sequence of Corynebacterium casei LMG S-19264T (=DSM 44701T), isolated from a smear-ripened cheese.</title>
        <authorList>
            <consortium name="US DOE Joint Genome Institute (JGI-PGF)"/>
            <person name="Walter F."/>
            <person name="Albersmeier A."/>
            <person name="Kalinowski J."/>
            <person name="Ruckert C."/>
        </authorList>
    </citation>
    <scope>NUCLEOTIDE SEQUENCE</scope>
    <source>
        <strain evidence="1">CGMCC 1.15763</strain>
    </source>
</reference>
<keyword evidence="2" id="KW-1185">Reference proteome</keyword>
<comment type="caution">
    <text evidence="1">The sequence shown here is derived from an EMBL/GenBank/DDBJ whole genome shotgun (WGS) entry which is preliminary data.</text>
</comment>
<sequence length="75" mass="8174">MVNLSFAAPKAIAVSESILQNEQLIESKAGKCTINISIKLEDGTIIEGVVTISGDEMNFLKCIAIKIYDFFSSDF</sequence>
<dbReference type="Proteomes" id="UP000633278">
    <property type="component" value="Unassembled WGS sequence"/>
</dbReference>
<evidence type="ECO:0000313" key="1">
    <source>
        <dbReference type="EMBL" id="GGG94740.1"/>
    </source>
</evidence>
<proteinExistence type="predicted"/>
<reference evidence="1" key="2">
    <citation type="submission" date="2020-09" db="EMBL/GenBank/DDBJ databases">
        <authorList>
            <person name="Sun Q."/>
            <person name="Zhou Y."/>
        </authorList>
    </citation>
    <scope>NUCLEOTIDE SEQUENCE</scope>
    <source>
        <strain evidence="1">CGMCC 1.15763</strain>
    </source>
</reference>
<accession>A0A917MDB9</accession>
<organism evidence="1 2">
    <name type="scientific">Polaribacter pacificus</name>
    <dbReference type="NCBI Taxonomy" id="1775173"/>
    <lineage>
        <taxon>Bacteria</taxon>
        <taxon>Pseudomonadati</taxon>
        <taxon>Bacteroidota</taxon>
        <taxon>Flavobacteriia</taxon>
        <taxon>Flavobacteriales</taxon>
        <taxon>Flavobacteriaceae</taxon>
    </lineage>
</organism>
<name>A0A917MDB9_9FLAO</name>
<dbReference type="EMBL" id="BMJW01000001">
    <property type="protein sequence ID" value="GGG94740.1"/>
    <property type="molecule type" value="Genomic_DNA"/>
</dbReference>